<dbReference type="InterPro" id="IPR017937">
    <property type="entry name" value="Thioredoxin_CS"/>
</dbReference>
<keyword evidence="6 8" id="KW-0472">Membrane</keyword>
<comment type="similarity">
    <text evidence="2">Belongs to the DsbD family.</text>
</comment>
<dbReference type="KEGG" id="emt:CPZ25_014400"/>
<protein>
    <submittedName>
        <fullName evidence="10">Cytochrome C biogenesis protein</fullName>
    </submittedName>
</protein>
<dbReference type="InterPro" id="IPR036249">
    <property type="entry name" value="Thioredoxin-like_sf"/>
</dbReference>
<dbReference type="CDD" id="cd02966">
    <property type="entry name" value="TlpA_like_family"/>
    <property type="match status" value="1"/>
</dbReference>
<dbReference type="InterPro" id="IPR003834">
    <property type="entry name" value="Cyt_c_assmbl_TM_dom"/>
</dbReference>
<evidence type="ECO:0000259" key="9">
    <source>
        <dbReference type="PROSITE" id="PS51352"/>
    </source>
</evidence>
<dbReference type="SUPFAM" id="SSF52833">
    <property type="entry name" value="Thioredoxin-like"/>
    <property type="match status" value="1"/>
</dbReference>
<organism evidence="10 11">
    <name type="scientific">Eubacterium maltosivorans</name>
    <dbReference type="NCBI Taxonomy" id="2041044"/>
    <lineage>
        <taxon>Bacteria</taxon>
        <taxon>Bacillati</taxon>
        <taxon>Bacillota</taxon>
        <taxon>Clostridia</taxon>
        <taxon>Eubacteriales</taxon>
        <taxon>Eubacteriaceae</taxon>
        <taxon>Eubacterium</taxon>
    </lineage>
</organism>
<evidence type="ECO:0000256" key="4">
    <source>
        <dbReference type="ARBA" id="ARBA00022692"/>
    </source>
</evidence>
<evidence type="ECO:0000256" key="8">
    <source>
        <dbReference type="SAM" id="Phobius"/>
    </source>
</evidence>
<dbReference type="PROSITE" id="PS00194">
    <property type="entry name" value="THIOREDOXIN_1"/>
    <property type="match status" value="1"/>
</dbReference>
<evidence type="ECO:0000313" key="10">
    <source>
        <dbReference type="EMBL" id="QCT72470.1"/>
    </source>
</evidence>
<evidence type="ECO:0000256" key="1">
    <source>
        <dbReference type="ARBA" id="ARBA00004651"/>
    </source>
</evidence>
<dbReference type="PANTHER" id="PTHR31272:SF4">
    <property type="entry name" value="CYTOCHROME C-TYPE BIOGENESIS PROTEIN HI_1454-RELATED"/>
    <property type="match status" value="1"/>
</dbReference>
<evidence type="ECO:0000256" key="6">
    <source>
        <dbReference type="ARBA" id="ARBA00023136"/>
    </source>
</evidence>
<feature type="transmembrane region" description="Helical" evidence="8">
    <location>
        <begin position="211"/>
        <end position="232"/>
    </location>
</feature>
<keyword evidence="4 8" id="KW-0812">Transmembrane</keyword>
<dbReference type="AlphaFoldDB" id="A0A4P9CA34"/>
<dbReference type="PANTHER" id="PTHR31272">
    <property type="entry name" value="CYTOCHROME C-TYPE BIOGENESIS PROTEIN HI_1454-RELATED"/>
    <property type="match status" value="1"/>
</dbReference>
<feature type="region of interest" description="Disordered" evidence="7">
    <location>
        <begin position="246"/>
        <end position="276"/>
    </location>
</feature>
<evidence type="ECO:0000256" key="3">
    <source>
        <dbReference type="ARBA" id="ARBA00022475"/>
    </source>
</evidence>
<dbReference type="EMBL" id="CP029487">
    <property type="protein sequence ID" value="QCT72470.1"/>
    <property type="molecule type" value="Genomic_DNA"/>
</dbReference>
<evidence type="ECO:0000313" key="11">
    <source>
        <dbReference type="Proteomes" id="UP000218387"/>
    </source>
</evidence>
<accession>A0A4P9CA34</accession>
<keyword evidence="11" id="KW-1185">Reference proteome</keyword>
<gene>
    <name evidence="10" type="ORF">CPZ25_014400</name>
</gene>
<comment type="subcellular location">
    <subcellularLocation>
        <location evidence="1">Cell membrane</location>
        <topology evidence="1">Multi-pass membrane protein</topology>
    </subcellularLocation>
</comment>
<dbReference type="PROSITE" id="PS51352">
    <property type="entry name" value="THIOREDOXIN_2"/>
    <property type="match status" value="1"/>
</dbReference>
<feature type="transmembrane region" description="Helical" evidence="8">
    <location>
        <begin position="93"/>
        <end position="115"/>
    </location>
</feature>
<keyword evidence="5 8" id="KW-1133">Transmembrane helix</keyword>
<keyword evidence="3" id="KW-1003">Cell membrane</keyword>
<dbReference type="InterPro" id="IPR051790">
    <property type="entry name" value="Cytochrome_c-biogenesis_DsbD"/>
</dbReference>
<feature type="transmembrane region" description="Helical" evidence="8">
    <location>
        <begin position="174"/>
        <end position="199"/>
    </location>
</feature>
<dbReference type="GO" id="GO:0005886">
    <property type="term" value="C:plasma membrane"/>
    <property type="evidence" value="ECO:0007669"/>
    <property type="project" value="UniProtKB-SubCell"/>
</dbReference>
<dbReference type="InterPro" id="IPR013766">
    <property type="entry name" value="Thioredoxin_domain"/>
</dbReference>
<dbReference type="GO" id="GO:0017004">
    <property type="term" value="P:cytochrome complex assembly"/>
    <property type="evidence" value="ECO:0007669"/>
    <property type="project" value="InterPro"/>
</dbReference>
<evidence type="ECO:0000256" key="7">
    <source>
        <dbReference type="SAM" id="MobiDB-lite"/>
    </source>
</evidence>
<dbReference type="Proteomes" id="UP000218387">
    <property type="component" value="Chromosome"/>
</dbReference>
<evidence type="ECO:0000256" key="2">
    <source>
        <dbReference type="ARBA" id="ARBA00006143"/>
    </source>
</evidence>
<dbReference type="Gene3D" id="3.40.30.10">
    <property type="entry name" value="Glutaredoxin"/>
    <property type="match status" value="1"/>
</dbReference>
<feature type="transmembrane region" description="Helical" evidence="8">
    <location>
        <begin position="12"/>
        <end position="37"/>
    </location>
</feature>
<dbReference type="RefSeq" id="WP_074617894.1">
    <property type="nucleotide sequence ID" value="NZ_CP029487.1"/>
</dbReference>
<proteinExistence type="inferred from homology"/>
<dbReference type="Pfam" id="PF02683">
    <property type="entry name" value="DsbD_TM"/>
    <property type="match status" value="1"/>
</dbReference>
<evidence type="ECO:0000256" key="5">
    <source>
        <dbReference type="ARBA" id="ARBA00022989"/>
    </source>
</evidence>
<dbReference type="Pfam" id="PF00578">
    <property type="entry name" value="AhpC-TSA"/>
    <property type="match status" value="1"/>
</dbReference>
<dbReference type="GO" id="GO:0016491">
    <property type="term" value="F:oxidoreductase activity"/>
    <property type="evidence" value="ECO:0007669"/>
    <property type="project" value="InterPro"/>
</dbReference>
<feature type="transmembrane region" description="Helical" evidence="8">
    <location>
        <begin position="58"/>
        <end position="87"/>
    </location>
</feature>
<reference evidence="10 11" key="1">
    <citation type="submission" date="2018-05" db="EMBL/GenBank/DDBJ databases">
        <title>Genome comparison of Eubacterium sp.</title>
        <authorList>
            <person name="Feng Y."/>
            <person name="Sanchez-Andrea I."/>
            <person name="Stams A.J.M."/>
            <person name="De Vos W.M."/>
        </authorList>
    </citation>
    <scope>NUCLEOTIDE SEQUENCE [LARGE SCALE GENOMIC DNA]</scope>
    <source>
        <strain evidence="10 11">YI</strain>
    </source>
</reference>
<feature type="domain" description="Thioredoxin" evidence="9">
    <location>
        <begin position="272"/>
        <end position="422"/>
    </location>
</feature>
<name>A0A4P9CA34_EUBML</name>
<dbReference type="GO" id="GO:0016209">
    <property type="term" value="F:antioxidant activity"/>
    <property type="evidence" value="ECO:0007669"/>
    <property type="project" value="InterPro"/>
</dbReference>
<feature type="transmembrane region" description="Helical" evidence="8">
    <location>
        <begin position="136"/>
        <end position="162"/>
    </location>
</feature>
<sequence length="423" mass="45928">MGFASGAGVPAIMVFLQGILSFFSPCVLPLVPLYIGYLAGGTKTVDADGTVHYKKRTVLINTLFFVIGISATFFILGVGFTAAGQFFTGNRMLFARIGGVIIILFGLVQLGVFNFDFLNREHRLPFNLDKLAMNPLLAFVLGFTFSFAWTPCVGPVLASVLLMASSSSSFASGFILIGVYTLGFVLPFLAVGLFTSTLLDFFKRHQKAVRYTVKAGGVLMIVMGIMMFTGWMNGITGYLSRAGAGSSAPQPNPTVTTEPVPSPTPENTPEESAKKTLAPDFTLTDQYGVTHTLSEYRGKTVFLNFFATWCGPCQKEMPDIETLYKKYGDNSGDLVVLSVANPHTEEGPNNNDMSPEKIAEFMSDNGFTYPALMDRTGAVFQTYGIRSFPTTFMIDKDGYVEGYVPGMLTSSMMESIVNQAMAQ</sequence>
<dbReference type="InterPro" id="IPR000866">
    <property type="entry name" value="AhpC/TSA"/>
</dbReference>